<dbReference type="Gene3D" id="3.40.309.10">
    <property type="entry name" value="Aldehyde Dehydrogenase, Chain A, domain 2"/>
    <property type="match status" value="1"/>
</dbReference>
<evidence type="ECO:0000313" key="6">
    <source>
        <dbReference type="EMBL" id="WDI30108.1"/>
    </source>
</evidence>
<dbReference type="AlphaFoldDB" id="A0AAE9ZCL6"/>
<dbReference type="PANTHER" id="PTHR11699">
    <property type="entry name" value="ALDEHYDE DEHYDROGENASE-RELATED"/>
    <property type="match status" value="1"/>
</dbReference>
<dbReference type="RefSeq" id="WP_274491901.1">
    <property type="nucleotide sequence ID" value="NZ_CP118166.1"/>
</dbReference>
<dbReference type="GO" id="GO:0016620">
    <property type="term" value="F:oxidoreductase activity, acting on the aldehyde or oxo group of donors, NAD or NADP as acceptor"/>
    <property type="evidence" value="ECO:0007669"/>
    <property type="project" value="InterPro"/>
</dbReference>
<comment type="similarity">
    <text evidence="1 4">Belongs to the aldehyde dehydrogenase family.</text>
</comment>
<dbReference type="InterPro" id="IPR016163">
    <property type="entry name" value="Ald_DH_C"/>
</dbReference>
<dbReference type="PROSITE" id="PS00070">
    <property type="entry name" value="ALDEHYDE_DEHYDR_CYS"/>
    <property type="match status" value="1"/>
</dbReference>
<reference evidence="6" key="1">
    <citation type="submission" date="2023-02" db="EMBL/GenBank/DDBJ databases">
        <title>Genome sequence of Hyphococcus flavus.</title>
        <authorList>
            <person name="Rong J.-C."/>
            <person name="Zhao Q."/>
            <person name="Yi M."/>
            <person name="Wu J.-Y."/>
        </authorList>
    </citation>
    <scope>NUCLEOTIDE SEQUENCE</scope>
    <source>
        <strain evidence="6">MCCC 1K03223</strain>
    </source>
</reference>
<evidence type="ECO:0000313" key="7">
    <source>
        <dbReference type="Proteomes" id="UP001214043"/>
    </source>
</evidence>
<dbReference type="KEGG" id="hfl:PUV54_09070"/>
<dbReference type="FunFam" id="3.40.605.10:FF:000007">
    <property type="entry name" value="NAD/NADP-dependent betaine aldehyde dehydrogenase"/>
    <property type="match status" value="1"/>
</dbReference>
<dbReference type="PROSITE" id="PS00687">
    <property type="entry name" value="ALDEHYDE_DEHYDR_GLU"/>
    <property type="match status" value="1"/>
</dbReference>
<dbReference type="Gene3D" id="3.40.605.10">
    <property type="entry name" value="Aldehyde Dehydrogenase, Chain A, domain 1"/>
    <property type="match status" value="1"/>
</dbReference>
<dbReference type="Proteomes" id="UP001214043">
    <property type="component" value="Chromosome"/>
</dbReference>
<evidence type="ECO:0000256" key="3">
    <source>
        <dbReference type="PROSITE-ProRule" id="PRU10007"/>
    </source>
</evidence>
<dbReference type="FunFam" id="3.40.309.10:FF:000012">
    <property type="entry name" value="Betaine aldehyde dehydrogenase"/>
    <property type="match status" value="1"/>
</dbReference>
<dbReference type="InterPro" id="IPR016160">
    <property type="entry name" value="Ald_DH_CS_CYS"/>
</dbReference>
<organism evidence="6 7">
    <name type="scientific">Hyphococcus flavus</name>
    <dbReference type="NCBI Taxonomy" id="1866326"/>
    <lineage>
        <taxon>Bacteria</taxon>
        <taxon>Pseudomonadati</taxon>
        <taxon>Pseudomonadota</taxon>
        <taxon>Alphaproteobacteria</taxon>
        <taxon>Parvularculales</taxon>
        <taxon>Parvularculaceae</taxon>
        <taxon>Hyphococcus</taxon>
    </lineage>
</organism>
<gene>
    <name evidence="6" type="ORF">PUV54_09070</name>
</gene>
<dbReference type="InterPro" id="IPR029510">
    <property type="entry name" value="Ald_DH_CS_GLU"/>
</dbReference>
<dbReference type="InterPro" id="IPR016162">
    <property type="entry name" value="Ald_DH_N"/>
</dbReference>
<evidence type="ECO:0000259" key="5">
    <source>
        <dbReference type="Pfam" id="PF00171"/>
    </source>
</evidence>
<dbReference type="EMBL" id="CP118166">
    <property type="protein sequence ID" value="WDI30108.1"/>
    <property type="molecule type" value="Genomic_DNA"/>
</dbReference>
<dbReference type="SUPFAM" id="SSF53720">
    <property type="entry name" value="ALDH-like"/>
    <property type="match status" value="1"/>
</dbReference>
<name>A0AAE9ZCL6_9PROT</name>
<protein>
    <submittedName>
        <fullName evidence="6">Aldehyde dehydrogenase</fullName>
    </submittedName>
</protein>
<feature type="active site" evidence="3">
    <location>
        <position position="253"/>
    </location>
</feature>
<feature type="domain" description="Aldehyde dehydrogenase" evidence="5">
    <location>
        <begin position="17"/>
        <end position="474"/>
    </location>
</feature>
<proteinExistence type="inferred from homology"/>
<dbReference type="CDD" id="cd07114">
    <property type="entry name" value="ALDH_DhaS"/>
    <property type="match status" value="1"/>
</dbReference>
<keyword evidence="7" id="KW-1185">Reference proteome</keyword>
<evidence type="ECO:0000256" key="1">
    <source>
        <dbReference type="ARBA" id="ARBA00009986"/>
    </source>
</evidence>
<dbReference type="InterPro" id="IPR016161">
    <property type="entry name" value="Ald_DH/histidinol_DH"/>
</dbReference>
<sequence length="489" mass="52630">MPELEKYQLYIGGRFTDPKSGKWLLSENPYTQKDWARIPHANALDIETAVTAADTAFHSPEWCNLTAAARGSLLNTLADCIEEQGEHLAEIETRDNGKLLSEMRAQLSYIPHIFRYFAGLADKVTGDVVPLDRPDGFAYTRKEPLGVIAAITPWNSPLLLASFKLAPALAAGNTIVLKPSEHASASTLEFAKVFAKAGFPDGVLNVVTGYGHEIGNALVAHDKVAKVAFTGGEAGGRAVAQTAGSRAKAVLLELGGKSPNIVFEDADLDNAVNGVIAGIFAASGQTCIAGSRLLVHHSIHDEFVKRLVDQASTARVGDPMALETQVGPVTTKAQQQKILEYIDIAKSEGAECVLGGGAGEGQFVQPTIFTSVKPQMRIAQEEVFGPLLCVLSFENEQEAIEIANGTNYGLAAGIWTQNLARAHRVEKQLKAGTVWINTYRAFSVQLPFGGYKQSGVGRENGRAAVEEFMENKSVWINLAPKFPNPFIMQ</sequence>
<evidence type="ECO:0000256" key="2">
    <source>
        <dbReference type="ARBA" id="ARBA00023002"/>
    </source>
</evidence>
<evidence type="ECO:0000256" key="4">
    <source>
        <dbReference type="RuleBase" id="RU003345"/>
    </source>
</evidence>
<dbReference type="Pfam" id="PF00171">
    <property type="entry name" value="Aldedh"/>
    <property type="match status" value="1"/>
</dbReference>
<accession>A0AAE9ZCL6</accession>
<dbReference type="InterPro" id="IPR015590">
    <property type="entry name" value="Aldehyde_DH_dom"/>
</dbReference>
<keyword evidence="2 4" id="KW-0560">Oxidoreductase</keyword>